<comment type="caution">
    <text evidence="1">The sequence shown here is derived from an EMBL/GenBank/DDBJ whole genome shotgun (WGS) entry which is preliminary data.</text>
</comment>
<evidence type="ECO:0000313" key="2">
    <source>
        <dbReference type="Proteomes" id="UP000499080"/>
    </source>
</evidence>
<sequence>MNIHGIPTPEAVKMTGNIVENWNIFKDNKENYSIPTGLNEREERIKVAILLPIIGRDTFLIYQHLDISQEERKDTKDTNAIIETLTKYLVPAVNAIYER</sequence>
<keyword evidence="2" id="KW-1185">Reference proteome</keyword>
<dbReference type="EMBL" id="BGPR01014080">
    <property type="protein sequence ID" value="GBN63630.1"/>
    <property type="molecule type" value="Genomic_DNA"/>
</dbReference>
<protein>
    <submittedName>
        <fullName evidence="1">Uncharacterized protein</fullName>
    </submittedName>
</protein>
<organism evidence="1 2">
    <name type="scientific">Araneus ventricosus</name>
    <name type="common">Orbweaver spider</name>
    <name type="synonym">Epeira ventricosa</name>
    <dbReference type="NCBI Taxonomy" id="182803"/>
    <lineage>
        <taxon>Eukaryota</taxon>
        <taxon>Metazoa</taxon>
        <taxon>Ecdysozoa</taxon>
        <taxon>Arthropoda</taxon>
        <taxon>Chelicerata</taxon>
        <taxon>Arachnida</taxon>
        <taxon>Araneae</taxon>
        <taxon>Araneomorphae</taxon>
        <taxon>Entelegynae</taxon>
        <taxon>Araneoidea</taxon>
        <taxon>Araneidae</taxon>
        <taxon>Araneus</taxon>
    </lineage>
</organism>
<gene>
    <name evidence="1" type="ORF">AVEN_231490_1</name>
</gene>
<accession>A0A4Y2QK13</accession>
<dbReference type="OrthoDB" id="6508866at2759"/>
<proteinExistence type="predicted"/>
<dbReference type="AlphaFoldDB" id="A0A4Y2QK13"/>
<dbReference type="Proteomes" id="UP000499080">
    <property type="component" value="Unassembled WGS sequence"/>
</dbReference>
<name>A0A4Y2QK13_ARAVE</name>
<evidence type="ECO:0000313" key="1">
    <source>
        <dbReference type="EMBL" id="GBN63630.1"/>
    </source>
</evidence>
<reference evidence="1 2" key="1">
    <citation type="journal article" date="2019" name="Sci. Rep.">
        <title>Orb-weaving spider Araneus ventricosus genome elucidates the spidroin gene catalogue.</title>
        <authorList>
            <person name="Kono N."/>
            <person name="Nakamura H."/>
            <person name="Ohtoshi R."/>
            <person name="Moran D.A.P."/>
            <person name="Shinohara A."/>
            <person name="Yoshida Y."/>
            <person name="Fujiwara M."/>
            <person name="Mori M."/>
            <person name="Tomita M."/>
            <person name="Arakawa K."/>
        </authorList>
    </citation>
    <scope>NUCLEOTIDE SEQUENCE [LARGE SCALE GENOMIC DNA]</scope>
</reference>